<dbReference type="AlphaFoldDB" id="A0A8K0ECW4"/>
<sequence>MPGAVHGPGRDCSDTPNRIDREVRRSKEVDSAAGSCGETQPGQDDGETASSIPATGRRGNTEKPVAHIETSDILICGTCRQLFATVALLRKHKSDGCRKKVACKCTPRGLRMRRGENNVRDQTMPRRWLCRECREEFDGPWPLMYHAGAVHRNVIYRRHQQNKRHGAVGGSS</sequence>
<dbReference type="PROSITE" id="PS00028">
    <property type="entry name" value="ZINC_FINGER_C2H2_1"/>
    <property type="match status" value="1"/>
</dbReference>
<evidence type="ECO:0000259" key="2">
    <source>
        <dbReference type="PROSITE" id="PS00028"/>
    </source>
</evidence>
<gene>
    <name evidence="3" type="primary">Hypp7702</name>
    <name evidence="3" type="ORF">BLAG_LOCUS8387</name>
</gene>
<dbReference type="OrthoDB" id="10358572at2759"/>
<evidence type="ECO:0000313" key="4">
    <source>
        <dbReference type="Proteomes" id="UP000838412"/>
    </source>
</evidence>
<reference evidence="3" key="1">
    <citation type="submission" date="2022-01" db="EMBL/GenBank/DDBJ databases">
        <authorList>
            <person name="Braso-Vives M."/>
        </authorList>
    </citation>
    <scope>NUCLEOTIDE SEQUENCE</scope>
</reference>
<feature type="domain" description="C2H2-type" evidence="2">
    <location>
        <begin position="130"/>
        <end position="151"/>
    </location>
</feature>
<keyword evidence="4" id="KW-1185">Reference proteome</keyword>
<protein>
    <submittedName>
        <fullName evidence="3">Hypp7702 protein</fullName>
    </submittedName>
</protein>
<dbReference type="InterPro" id="IPR013087">
    <property type="entry name" value="Znf_C2H2_type"/>
</dbReference>
<dbReference type="Proteomes" id="UP000838412">
    <property type="component" value="Chromosome 15"/>
</dbReference>
<feature type="compositionally biased region" description="Basic and acidic residues" evidence="1">
    <location>
        <begin position="8"/>
        <end position="30"/>
    </location>
</feature>
<accession>A0A8K0ECW4</accession>
<proteinExistence type="predicted"/>
<feature type="compositionally biased region" description="Polar residues" evidence="1">
    <location>
        <begin position="37"/>
        <end position="53"/>
    </location>
</feature>
<evidence type="ECO:0000256" key="1">
    <source>
        <dbReference type="SAM" id="MobiDB-lite"/>
    </source>
</evidence>
<name>A0A8K0ECW4_BRALA</name>
<dbReference type="EMBL" id="OV696700">
    <property type="protein sequence ID" value="CAH1246337.1"/>
    <property type="molecule type" value="Genomic_DNA"/>
</dbReference>
<feature type="region of interest" description="Disordered" evidence="1">
    <location>
        <begin position="1"/>
        <end position="63"/>
    </location>
</feature>
<organism evidence="3 4">
    <name type="scientific">Branchiostoma lanceolatum</name>
    <name type="common">Common lancelet</name>
    <name type="synonym">Amphioxus lanceolatum</name>
    <dbReference type="NCBI Taxonomy" id="7740"/>
    <lineage>
        <taxon>Eukaryota</taxon>
        <taxon>Metazoa</taxon>
        <taxon>Chordata</taxon>
        <taxon>Cephalochordata</taxon>
        <taxon>Leptocardii</taxon>
        <taxon>Amphioxiformes</taxon>
        <taxon>Branchiostomatidae</taxon>
        <taxon>Branchiostoma</taxon>
    </lineage>
</organism>
<evidence type="ECO:0000313" key="3">
    <source>
        <dbReference type="EMBL" id="CAH1246337.1"/>
    </source>
</evidence>